<dbReference type="InterPro" id="IPR010809">
    <property type="entry name" value="FliD_C"/>
</dbReference>
<name>A0ABW8Z380_9BURK</name>
<keyword evidence="9" id="KW-0282">Flagellum</keyword>
<evidence type="ECO:0000259" key="8">
    <source>
        <dbReference type="Pfam" id="PF07195"/>
    </source>
</evidence>
<evidence type="ECO:0000259" key="7">
    <source>
        <dbReference type="Pfam" id="PF02465"/>
    </source>
</evidence>
<dbReference type="Pfam" id="PF07196">
    <property type="entry name" value="Flagellin_IN"/>
    <property type="match status" value="2"/>
</dbReference>
<keyword evidence="10" id="KW-1185">Reference proteome</keyword>
<reference evidence="9 10" key="1">
    <citation type="journal article" date="2024" name="Chem. Sci.">
        <title>Discovery of megapolipeptins by genome mining of a Burkholderiales bacteria collection.</title>
        <authorList>
            <person name="Paulo B.S."/>
            <person name="Recchia M.J.J."/>
            <person name="Lee S."/>
            <person name="Fergusson C.H."/>
            <person name="Romanowski S.B."/>
            <person name="Hernandez A."/>
            <person name="Krull N."/>
            <person name="Liu D.Y."/>
            <person name="Cavanagh H."/>
            <person name="Bos A."/>
            <person name="Gray C.A."/>
            <person name="Murphy B.T."/>
            <person name="Linington R.G."/>
            <person name="Eustaquio A.S."/>
        </authorList>
    </citation>
    <scope>NUCLEOTIDE SEQUENCE [LARGE SCALE GENOMIC DNA]</scope>
    <source>
        <strain evidence="9 10">RL21-008-BIB-B</strain>
    </source>
</reference>
<dbReference type="InterPro" id="IPR010810">
    <property type="entry name" value="Flagellin_hook_IN_motif"/>
</dbReference>
<keyword evidence="9" id="KW-0966">Cell projection</keyword>
<comment type="caution">
    <text evidence="9">The sequence shown here is derived from an EMBL/GenBank/DDBJ whole genome shotgun (WGS) entry which is preliminary data.</text>
</comment>
<evidence type="ECO:0000256" key="5">
    <source>
        <dbReference type="RuleBase" id="RU362066"/>
    </source>
</evidence>
<feature type="domain" description="Flagellar hook-associated protein 2 C-terminal" evidence="8">
    <location>
        <begin position="433"/>
        <end position="673"/>
    </location>
</feature>
<comment type="function">
    <text evidence="5">Required for morphogenesis and for the elongation of the flagellar filament by facilitating polymerization of the flagellin monomers at the tip of growing filament. Forms a capping structure, which prevents flagellin subunits (transported through the central channel of the flagellum) from leaking out without polymerization at the distal end.</text>
</comment>
<sequence length="690" mass="69096">MATSTGTITTSAGPLDVATLVSKLMSAESTVLDPLTKQASSYNSLISAYGSLKSTISSYQSALNGLTAASFSSQKSSVSNSGTGTTLTTDPFTADVNTDDSTKLLAQKIQSAGFTSSQVFNAGDSIAIKVGTNPPTFVTLQANATISGVRDAINAAKTGVTASITTDGTGDHLVLESNTAGTANTIKVQANNSLSALAYDPSSATPSTVTQIQAPRDATVAASGNYTISVSQLAQAQKITSTGFSSSATFSSGILAIKTGNGSTAIIKPTTNTLAGVRDAINASDAGVSATIVSDGTSAHLVIAAKDSGSANSIRVTGTGDYSALSFDPSGKYTSPNVATGQTFDATAGGLTLNVGSTTTTIPLSGAGKTLQNVRDAINTANAGVTATITNDGTNDHLVLTPSGTGATSPVSLTGTGDFATLTGSTMGQLQAAQDAKLSIDGVSVTSPTNKVTDAISGVTLNLTKVTTASDNFTLNISNDTSGIASTANTFVSAYNALAKAITGLTQQTPSTTPGQAGTSSPLASESSVQSMLSQLRSALLGSVAGGNGISSLTDIGIGFQKDGTLALDAAKLTTATTNNFAGIANLFTSTAGTNADGTANTTGTNGVLTNLQTLVNGFLADGGIIDTKTKGLQASLKINTDRQTVINTRLSNMQDQYTTQFNALNVTLASMAATQSYLTQQLANLPKAS</sequence>
<dbReference type="EMBL" id="JAQQFR010000002">
    <property type="protein sequence ID" value="MFL9877466.1"/>
    <property type="molecule type" value="Genomic_DNA"/>
</dbReference>
<evidence type="ECO:0000313" key="10">
    <source>
        <dbReference type="Proteomes" id="UP001629214"/>
    </source>
</evidence>
<dbReference type="Proteomes" id="UP001629214">
    <property type="component" value="Unassembled WGS sequence"/>
</dbReference>
<dbReference type="Pfam" id="PF07195">
    <property type="entry name" value="FliD_C"/>
    <property type="match status" value="1"/>
</dbReference>
<dbReference type="InterPro" id="IPR040026">
    <property type="entry name" value="FliD"/>
</dbReference>
<keyword evidence="4 5" id="KW-0975">Bacterial flagellum</keyword>
<dbReference type="PANTHER" id="PTHR30288:SF0">
    <property type="entry name" value="FLAGELLAR HOOK-ASSOCIATED PROTEIN 2"/>
    <property type="match status" value="1"/>
</dbReference>
<keyword evidence="9" id="KW-0969">Cilium</keyword>
<evidence type="ECO:0000256" key="4">
    <source>
        <dbReference type="ARBA" id="ARBA00023143"/>
    </source>
</evidence>
<gene>
    <name evidence="9" type="primary">fliD</name>
    <name evidence="9" type="ORF">PQR63_03680</name>
</gene>
<keyword evidence="3" id="KW-0175">Coiled coil</keyword>
<accession>A0ABW8Z380</accession>
<feature type="region of interest" description="Disordered" evidence="6">
    <location>
        <begin position="506"/>
        <end position="526"/>
    </location>
</feature>
<feature type="domain" description="Flagellar hook-associated protein 2 N-terminal" evidence="7">
    <location>
        <begin position="15"/>
        <end position="90"/>
    </location>
</feature>
<dbReference type="InterPro" id="IPR003481">
    <property type="entry name" value="FliD_N"/>
</dbReference>
<organism evidence="9 10">
    <name type="scientific">Herbaspirillum rhizosphaerae</name>
    <dbReference type="NCBI Taxonomy" id="346179"/>
    <lineage>
        <taxon>Bacteria</taxon>
        <taxon>Pseudomonadati</taxon>
        <taxon>Pseudomonadota</taxon>
        <taxon>Betaproteobacteria</taxon>
        <taxon>Burkholderiales</taxon>
        <taxon>Oxalobacteraceae</taxon>
        <taxon>Herbaspirillum</taxon>
    </lineage>
</organism>
<comment type="similarity">
    <text evidence="1 5">Belongs to the FliD family.</text>
</comment>
<protein>
    <recommendedName>
        <fullName evidence="5">Flagellar hook-associated protein 2</fullName>
        <shortName evidence="5">HAP2</shortName>
    </recommendedName>
    <alternativeName>
        <fullName evidence="5">Flagellar cap protein</fullName>
    </alternativeName>
</protein>
<proteinExistence type="inferred from homology"/>
<keyword evidence="5" id="KW-0964">Secreted</keyword>
<evidence type="ECO:0000256" key="3">
    <source>
        <dbReference type="ARBA" id="ARBA00023054"/>
    </source>
</evidence>
<dbReference type="PANTHER" id="PTHR30288">
    <property type="entry name" value="FLAGELLAR CAP/ASSEMBLY PROTEIN FLID"/>
    <property type="match status" value="1"/>
</dbReference>
<dbReference type="RefSeq" id="WP_408165740.1">
    <property type="nucleotide sequence ID" value="NZ_JAQQFR010000002.1"/>
</dbReference>
<comment type="subcellular location">
    <subcellularLocation>
        <location evidence="5">Secreted</location>
    </subcellularLocation>
    <subcellularLocation>
        <location evidence="5">Bacterial flagellum</location>
    </subcellularLocation>
</comment>
<evidence type="ECO:0000256" key="1">
    <source>
        <dbReference type="ARBA" id="ARBA00009764"/>
    </source>
</evidence>
<evidence type="ECO:0000313" key="9">
    <source>
        <dbReference type="EMBL" id="MFL9877466.1"/>
    </source>
</evidence>
<evidence type="ECO:0000256" key="6">
    <source>
        <dbReference type="SAM" id="MobiDB-lite"/>
    </source>
</evidence>
<evidence type="ECO:0000256" key="2">
    <source>
        <dbReference type="ARBA" id="ARBA00011255"/>
    </source>
</evidence>
<dbReference type="Pfam" id="PF02465">
    <property type="entry name" value="FliD_N"/>
    <property type="match status" value="1"/>
</dbReference>
<comment type="subunit">
    <text evidence="2 5">Homopentamer.</text>
</comment>